<protein>
    <submittedName>
        <fullName evidence="1">Uncharacterized protein</fullName>
    </submittedName>
</protein>
<accession>A0A7S6P1Q8</accession>
<dbReference type="EMBL" id="MK522034">
    <property type="protein sequence ID" value="QOR60196.1"/>
    <property type="molecule type" value="Genomic_DNA"/>
</dbReference>
<organism evidence="1">
    <name type="scientific">Bathycoccus sp. RCC716 virus 1</name>
    <dbReference type="NCBI Taxonomy" id="2530038"/>
    <lineage>
        <taxon>Viruses</taxon>
        <taxon>Varidnaviria</taxon>
        <taxon>Bamfordvirae</taxon>
        <taxon>Nucleocytoviricota</taxon>
        <taxon>Megaviricetes</taxon>
        <taxon>Algavirales</taxon>
        <taxon>Phycodnaviridae</taxon>
        <taxon>Prasinovirus</taxon>
    </lineage>
</organism>
<sequence length="174" mass="20354">MINFSEIQPGDLVRVLVNLEDIEDEMYAKVKENNEDYLVVSYYSETSMMYKGARIHEYEDDKDELVQIDNLSEHHQTQDYFLNVKDNLYVMIDDIDSDEESEIYDESDDDGSDLDDFIVPDNQVDGMVIPPSNKDTIDKEWNEWEPRSPGSIRFKQTVNAIETYAKIQADELNF</sequence>
<evidence type="ECO:0000313" key="1">
    <source>
        <dbReference type="EMBL" id="QOR60196.1"/>
    </source>
</evidence>
<reference evidence="1" key="1">
    <citation type="submission" date="2019-02" db="EMBL/GenBank/DDBJ databases">
        <authorList>
            <person name="Bachy C."/>
            <person name="Yung C.-M."/>
            <person name="Roux S."/>
            <person name="Sullivan M.B."/>
            <person name="Worden A.Z."/>
        </authorList>
    </citation>
    <scope>NUCLEOTIDE SEQUENCE</scope>
    <source>
        <strain evidence="1">BII-V1</strain>
    </source>
</reference>
<proteinExistence type="predicted"/>
<name>A0A7S6P1Q8_9PHYC</name>